<evidence type="ECO:0000313" key="4">
    <source>
        <dbReference type="Proteomes" id="UP000254235"/>
    </source>
</evidence>
<evidence type="ECO:0000313" key="1">
    <source>
        <dbReference type="EMBL" id="RAS48670.1"/>
    </source>
</evidence>
<sequence>MYGLYRNFDIVEIKVSEAKPYVFKSSAKVRDLSGYNK</sequence>
<dbReference type="EMBL" id="UGTP01000002">
    <property type="protein sequence ID" value="SUC37387.1"/>
    <property type="molecule type" value="Genomic_DNA"/>
</dbReference>
<evidence type="ECO:0000313" key="2">
    <source>
        <dbReference type="EMBL" id="SUC37387.1"/>
    </source>
</evidence>
<dbReference type="EMBL" id="QLTQ01000001">
    <property type="protein sequence ID" value="RAS48670.1"/>
    <property type="molecule type" value="Genomic_DNA"/>
</dbReference>
<reference evidence="2 4" key="2">
    <citation type="submission" date="2018-06" db="EMBL/GenBank/DDBJ databases">
        <authorList>
            <consortium name="Pathogen Informatics"/>
            <person name="Doyle S."/>
        </authorList>
    </citation>
    <scope>NUCLEOTIDE SEQUENCE [LARGE SCALE GENOMIC DNA]</scope>
    <source>
        <strain evidence="2 4">NCTC13043</strain>
    </source>
</reference>
<dbReference type="Proteomes" id="UP000249852">
    <property type="component" value="Unassembled WGS sequence"/>
</dbReference>
<reference evidence="1 3" key="1">
    <citation type="submission" date="2018-06" db="EMBL/GenBank/DDBJ databases">
        <title>Genomic Encyclopedia of Archaeal and Bacterial Type Strains, Phase II (KMG-II): from individual species to whole genera.</title>
        <authorList>
            <person name="Goeker M."/>
        </authorList>
    </citation>
    <scope>NUCLEOTIDE SEQUENCE [LARGE SCALE GENOMIC DNA]</scope>
    <source>
        <strain evidence="1 3">DSM 18710</strain>
    </source>
</reference>
<evidence type="ECO:0000313" key="3">
    <source>
        <dbReference type="Proteomes" id="UP000249852"/>
    </source>
</evidence>
<keyword evidence="3" id="KW-1185">Reference proteome</keyword>
<organism evidence="2 4">
    <name type="scientific">Prevotella pallens</name>
    <dbReference type="NCBI Taxonomy" id="60133"/>
    <lineage>
        <taxon>Bacteria</taxon>
        <taxon>Pseudomonadati</taxon>
        <taxon>Bacteroidota</taxon>
        <taxon>Bacteroidia</taxon>
        <taxon>Bacteroidales</taxon>
        <taxon>Prevotellaceae</taxon>
        <taxon>Prevotella</taxon>
    </lineage>
</organism>
<protein>
    <submittedName>
        <fullName evidence="2">Uncharacterized protein</fullName>
    </submittedName>
</protein>
<proteinExistence type="predicted"/>
<dbReference type="AlphaFoldDB" id="A0A379G8U0"/>
<accession>A0A379G8U0</accession>
<gene>
    <name evidence="1" type="ORF">BC673_101216</name>
    <name evidence="2" type="ORF">NCTC13043_01875</name>
</gene>
<dbReference type="Proteomes" id="UP000254235">
    <property type="component" value="Unassembled WGS sequence"/>
</dbReference>
<name>A0A379G8U0_9BACT</name>